<dbReference type="SUPFAM" id="SSF53067">
    <property type="entry name" value="Actin-like ATPase domain"/>
    <property type="match status" value="2"/>
</dbReference>
<proteinExistence type="predicted"/>
<keyword evidence="1" id="KW-1003">Cell membrane</keyword>
<dbReference type="AlphaFoldDB" id="A0A1G2QAR6"/>
<dbReference type="NCBIfam" id="TIGR01174">
    <property type="entry name" value="ftsA"/>
    <property type="match status" value="1"/>
</dbReference>
<dbReference type="PANTHER" id="PTHR32432">
    <property type="entry name" value="CELL DIVISION PROTEIN FTSA-RELATED"/>
    <property type="match status" value="1"/>
</dbReference>
<accession>A0A1G2QAR6</accession>
<evidence type="ECO:0000256" key="1">
    <source>
        <dbReference type="ARBA" id="ARBA00022475"/>
    </source>
</evidence>
<dbReference type="Pfam" id="PF14450">
    <property type="entry name" value="FtsA"/>
    <property type="match status" value="1"/>
</dbReference>
<dbReference type="Pfam" id="PF02491">
    <property type="entry name" value="SHS2_FTSA"/>
    <property type="match status" value="1"/>
</dbReference>
<evidence type="ECO:0000256" key="4">
    <source>
        <dbReference type="ARBA" id="ARBA00023306"/>
    </source>
</evidence>
<sequence>MVKKTARGLRSGYVVNPDEAAEAVAEALREAERATNLRIRHAFIGLSGVSLASRIVEGSAAVTRGDMEINELDMTRAMDAAVASATDLTNEEIIHRFPLGYKLDSKKILGRPEGMKGNKLEVKVVLITYGNQHLKDLTQVLEAAGLKVSEDDFIAAPLAASLVTLTKVQKTAGAVLADIGAQTTSMAVFEDGLPVSIQVFPIGSNNITNDIALGFKVSLEEAEQIKRGEMSAPVGPPNNRGNKKKLEEVIGARLLDIFQSIETHLKKIGRSGLLPAGVVLSGGGSSVNGIEELAKDYFKLPARTADAGIAAASNNKIKDTTWATAYGLTYFGLDLPPEERPGIKIAGSFLKYLRELLP</sequence>
<dbReference type="InterPro" id="IPR020823">
    <property type="entry name" value="Cell_div_FtsA"/>
</dbReference>
<dbReference type="InterPro" id="IPR003494">
    <property type="entry name" value="SHS2_FtsA"/>
</dbReference>
<dbReference type="GO" id="GO:0051301">
    <property type="term" value="P:cell division"/>
    <property type="evidence" value="ECO:0007669"/>
    <property type="project" value="UniProtKB-KW"/>
</dbReference>
<feature type="domain" description="SHS2" evidence="5">
    <location>
        <begin position="1"/>
        <end position="164"/>
    </location>
</feature>
<evidence type="ECO:0000313" key="6">
    <source>
        <dbReference type="EMBL" id="OHA57072.1"/>
    </source>
</evidence>
<organism evidence="6 7">
    <name type="scientific">Candidatus Vogelbacteria bacterium GWA1_51_14</name>
    <dbReference type="NCBI Taxonomy" id="1802435"/>
    <lineage>
        <taxon>Bacteria</taxon>
        <taxon>Candidatus Vogeliibacteriota</taxon>
    </lineage>
</organism>
<dbReference type="SMART" id="SM00842">
    <property type="entry name" value="FtsA"/>
    <property type="match status" value="1"/>
</dbReference>
<evidence type="ECO:0000259" key="5">
    <source>
        <dbReference type="SMART" id="SM00842"/>
    </source>
</evidence>
<keyword evidence="2 6" id="KW-0132">Cell division</keyword>
<gene>
    <name evidence="6" type="ORF">A2114_02215</name>
</gene>
<protein>
    <submittedName>
        <fullName evidence="6">Cell division protein FtsA</fullName>
    </submittedName>
</protein>
<keyword evidence="4" id="KW-0131">Cell cycle</keyword>
<evidence type="ECO:0000313" key="7">
    <source>
        <dbReference type="Proteomes" id="UP000176494"/>
    </source>
</evidence>
<comment type="caution">
    <text evidence="6">The sequence shown here is derived from an EMBL/GenBank/DDBJ whole genome shotgun (WGS) entry which is preliminary data.</text>
</comment>
<dbReference type="Proteomes" id="UP000176494">
    <property type="component" value="Unassembled WGS sequence"/>
</dbReference>
<dbReference type="InterPro" id="IPR050696">
    <property type="entry name" value="FtsA/MreB"/>
</dbReference>
<dbReference type="EMBL" id="MHTG01000022">
    <property type="protein sequence ID" value="OHA57072.1"/>
    <property type="molecule type" value="Genomic_DNA"/>
</dbReference>
<dbReference type="Gene3D" id="3.30.1490.110">
    <property type="match status" value="1"/>
</dbReference>
<name>A0A1G2QAR6_9BACT</name>
<dbReference type="GO" id="GO:0009898">
    <property type="term" value="C:cytoplasmic side of plasma membrane"/>
    <property type="evidence" value="ECO:0007669"/>
    <property type="project" value="TreeGrafter"/>
</dbReference>
<dbReference type="InterPro" id="IPR043129">
    <property type="entry name" value="ATPase_NBD"/>
</dbReference>
<dbReference type="Gene3D" id="3.30.420.40">
    <property type="match status" value="1"/>
</dbReference>
<keyword evidence="3" id="KW-0472">Membrane</keyword>
<evidence type="ECO:0000256" key="2">
    <source>
        <dbReference type="ARBA" id="ARBA00022618"/>
    </source>
</evidence>
<evidence type="ECO:0000256" key="3">
    <source>
        <dbReference type="ARBA" id="ARBA00023136"/>
    </source>
</evidence>
<dbReference type="GO" id="GO:0032153">
    <property type="term" value="C:cell division site"/>
    <property type="evidence" value="ECO:0007669"/>
    <property type="project" value="TreeGrafter"/>
</dbReference>
<reference evidence="6 7" key="1">
    <citation type="journal article" date="2016" name="Nat. Commun.">
        <title>Thousands of microbial genomes shed light on interconnected biogeochemical processes in an aquifer system.</title>
        <authorList>
            <person name="Anantharaman K."/>
            <person name="Brown C.T."/>
            <person name="Hug L.A."/>
            <person name="Sharon I."/>
            <person name="Castelle C.J."/>
            <person name="Probst A.J."/>
            <person name="Thomas B.C."/>
            <person name="Singh A."/>
            <person name="Wilkins M.J."/>
            <person name="Karaoz U."/>
            <person name="Brodie E.L."/>
            <person name="Williams K.H."/>
            <person name="Hubbard S.S."/>
            <person name="Banfield J.F."/>
        </authorList>
    </citation>
    <scope>NUCLEOTIDE SEQUENCE [LARGE SCALE GENOMIC DNA]</scope>
</reference>
<dbReference type="PANTHER" id="PTHR32432:SF4">
    <property type="entry name" value="CELL DIVISION PROTEIN FTSA"/>
    <property type="match status" value="1"/>
</dbReference>
<dbReference type="PIRSF" id="PIRSF003101">
    <property type="entry name" value="FtsA"/>
    <property type="match status" value="1"/>
</dbReference>
<dbReference type="STRING" id="1802435.A2114_02215"/>